<evidence type="ECO:0000313" key="2">
    <source>
        <dbReference type="Proteomes" id="UP000494205"/>
    </source>
</evidence>
<dbReference type="Proteomes" id="UP000494205">
    <property type="component" value="Unassembled WGS sequence"/>
</dbReference>
<organism evidence="1 2">
    <name type="scientific">Paraburkholderia rhynchosiae</name>
    <dbReference type="NCBI Taxonomy" id="487049"/>
    <lineage>
        <taxon>Bacteria</taxon>
        <taxon>Pseudomonadati</taxon>
        <taxon>Pseudomonadota</taxon>
        <taxon>Betaproteobacteria</taxon>
        <taxon>Burkholderiales</taxon>
        <taxon>Burkholderiaceae</taxon>
        <taxon>Paraburkholderia</taxon>
    </lineage>
</organism>
<name>A0A6J5BDQ7_9BURK</name>
<evidence type="ECO:0000313" key="1">
    <source>
        <dbReference type="EMBL" id="CAB3701716.1"/>
    </source>
</evidence>
<gene>
    <name evidence="1" type="ORF">LMG27174_03707</name>
</gene>
<proteinExistence type="predicted"/>
<dbReference type="AlphaFoldDB" id="A0A6J5BDQ7"/>
<sequence>MIHAATADGEKASREEWMAAAASGAEQALRFDGA</sequence>
<reference evidence="1 2" key="1">
    <citation type="submission" date="2020-04" db="EMBL/GenBank/DDBJ databases">
        <authorList>
            <person name="De Canck E."/>
        </authorList>
    </citation>
    <scope>NUCLEOTIDE SEQUENCE [LARGE SCALE GENOMIC DNA]</scope>
    <source>
        <strain evidence="1 2">LMG 27174</strain>
    </source>
</reference>
<protein>
    <submittedName>
        <fullName evidence="1">Uncharacterized protein</fullName>
    </submittedName>
</protein>
<accession>A0A6J5BDQ7</accession>
<dbReference type="EMBL" id="CADIJZ010000013">
    <property type="protein sequence ID" value="CAB3701716.1"/>
    <property type="molecule type" value="Genomic_DNA"/>
</dbReference>